<dbReference type="Proteomes" id="UP000232455">
    <property type="component" value="Unassembled WGS sequence"/>
</dbReference>
<sequence length="395" mass="44771">MRVNHWMPGCHMSSNRIMDIEVLRAIAVLGVLFHHLSGNLFSDPVPLLESIHAWAQPWWGVDLFFAISGFVIARSLIPALRSCSTRQAYWAQTRNFWLRRAFRLLPSAWLWLALVLLMCMFFNRSGAFGTLQANLQATLAGVLQYANFRFADAFLHYEYGSSFVYWSLALEEQFYLLFPLLILVCRKHLVWMLLALVAVQLLMVRTPLLMVVRTDALALGVLLAMWSVQPSYRRWQPTFLGSPWAGITTLIAVGLLMSYLATDRFSPTHYRIGAIAILSAGLVWIASYDGNYLLPAGRLQRLMAWVGSRSYGIYLIHIPVYFLVREVIFRLQAAGLPSPAGHPLMTLLFAFGLIVLLSELNYRFVEMPMRNRGVALVKRLGPSRRPVPSTEASSC</sequence>
<keyword evidence="4" id="KW-1185">Reference proteome</keyword>
<keyword evidence="1" id="KW-0472">Membrane</keyword>
<keyword evidence="1" id="KW-1133">Transmembrane helix</keyword>
<name>A0ABX4Q0I1_9PSED</name>
<dbReference type="PANTHER" id="PTHR23028:SF53">
    <property type="entry name" value="ACYL_TRANSF_3 DOMAIN-CONTAINING PROTEIN"/>
    <property type="match status" value="1"/>
</dbReference>
<gene>
    <name evidence="3" type="ORF">ATI02_3147</name>
</gene>
<feature type="transmembrane region" description="Helical" evidence="1">
    <location>
        <begin position="344"/>
        <end position="362"/>
    </location>
</feature>
<accession>A0ABX4Q0I1</accession>
<feature type="transmembrane region" description="Helical" evidence="1">
    <location>
        <begin position="163"/>
        <end position="182"/>
    </location>
</feature>
<dbReference type="PANTHER" id="PTHR23028">
    <property type="entry name" value="ACETYLTRANSFERASE"/>
    <property type="match status" value="1"/>
</dbReference>
<feature type="transmembrane region" description="Helical" evidence="1">
    <location>
        <begin position="216"/>
        <end position="232"/>
    </location>
</feature>
<feature type="transmembrane region" description="Helical" evidence="1">
    <location>
        <begin position="101"/>
        <end position="123"/>
    </location>
</feature>
<organism evidence="3 4">
    <name type="scientific">Pseudomonas baetica</name>
    <dbReference type="NCBI Taxonomy" id="674054"/>
    <lineage>
        <taxon>Bacteria</taxon>
        <taxon>Pseudomonadati</taxon>
        <taxon>Pseudomonadota</taxon>
        <taxon>Gammaproteobacteria</taxon>
        <taxon>Pseudomonadales</taxon>
        <taxon>Pseudomonadaceae</taxon>
        <taxon>Pseudomonas</taxon>
    </lineage>
</organism>
<protein>
    <submittedName>
        <fullName evidence="3">Peptidoglycan/LPS O-acetylase OafA/YrhL</fullName>
    </submittedName>
</protein>
<keyword evidence="1" id="KW-0812">Transmembrane</keyword>
<dbReference type="InterPro" id="IPR050879">
    <property type="entry name" value="Acyltransferase_3"/>
</dbReference>
<proteinExistence type="predicted"/>
<feature type="domain" description="Acyltransferase 3" evidence="2">
    <location>
        <begin position="20"/>
        <end position="357"/>
    </location>
</feature>
<evidence type="ECO:0000259" key="2">
    <source>
        <dbReference type="Pfam" id="PF01757"/>
    </source>
</evidence>
<feature type="transmembrane region" description="Helical" evidence="1">
    <location>
        <begin position="189"/>
        <end position="210"/>
    </location>
</feature>
<evidence type="ECO:0000313" key="3">
    <source>
        <dbReference type="EMBL" id="PKA70253.1"/>
    </source>
</evidence>
<feature type="transmembrane region" description="Helical" evidence="1">
    <location>
        <begin position="244"/>
        <end position="262"/>
    </location>
</feature>
<dbReference type="Pfam" id="PF01757">
    <property type="entry name" value="Acyl_transf_3"/>
    <property type="match status" value="1"/>
</dbReference>
<comment type="caution">
    <text evidence="3">The sequence shown here is derived from an EMBL/GenBank/DDBJ whole genome shotgun (WGS) entry which is preliminary data.</text>
</comment>
<dbReference type="InterPro" id="IPR002656">
    <property type="entry name" value="Acyl_transf_3_dom"/>
</dbReference>
<feature type="transmembrane region" description="Helical" evidence="1">
    <location>
        <begin position="302"/>
        <end position="324"/>
    </location>
</feature>
<dbReference type="EMBL" id="PHHE01000001">
    <property type="protein sequence ID" value="PKA70253.1"/>
    <property type="molecule type" value="Genomic_DNA"/>
</dbReference>
<reference evidence="3 4" key="1">
    <citation type="submission" date="2017-11" db="EMBL/GenBank/DDBJ databases">
        <title>Genome sequencing of a diverse group of Pseudomonas species.</title>
        <authorList>
            <person name="Loper J."/>
        </authorList>
    </citation>
    <scope>NUCLEOTIDE SEQUENCE [LARGE SCALE GENOMIC DNA]</scope>
    <source>
        <strain evidence="3 4">LMG 25716</strain>
    </source>
</reference>
<feature type="transmembrane region" description="Helical" evidence="1">
    <location>
        <begin position="58"/>
        <end position="80"/>
    </location>
</feature>
<feature type="transmembrane region" description="Helical" evidence="1">
    <location>
        <begin position="268"/>
        <end position="290"/>
    </location>
</feature>
<evidence type="ECO:0000313" key="4">
    <source>
        <dbReference type="Proteomes" id="UP000232455"/>
    </source>
</evidence>
<evidence type="ECO:0000256" key="1">
    <source>
        <dbReference type="SAM" id="Phobius"/>
    </source>
</evidence>